<keyword evidence="5" id="KW-1185">Reference proteome</keyword>
<accession>A0A2Z6RLZ7</accession>
<sequence length="545" mass="61676">MYIHVFNLNNSSNCDYNSLNNNVILEPDPNKPMCFDTKSKTDDEIIYSSKYKFNYNIEILINNSDNTRLAKNNKKNGTRKIPRRQNAWILYRRDKSLNSEFIGLKSALISKEISKMWNKEEKGTIELFEALARKATEMHKKKYGENYKYKPRFSKKSSKNKQRKEERIKNMQKKYKNEKVKSVRRKNEKEKIMKERVRNHQNKESLSELTVIEEQFPPTPLTSSPTTPSYMEFELELEINTGPTPTVSSPATPSSLLEFEQLPELLINAEQNFFPTLAVSSSTSSEELSPDLAMSIEQAPPSTPLSLGFEQSPPELEINAEQLFPTPVVSSPATPSSLEFEQLSELLISREKNFFPTLEISSSSSEELLPDLTTMSAEQFLLTPLTFLPEASEFEDKLPDITINTDQTSEMSSPITSLSFEFEELLDLSLKLVINATNKEEFSPSSVASLLTTSSTFETEESLSKLLMNIEQQNSLSSTILNSTPFIVFEKLLSDFIEQAASNCHSEAISSSLSLEESDLSNTTESEKGDKIEASNSLKIGTHLI</sequence>
<dbReference type="InterPro" id="IPR009071">
    <property type="entry name" value="HMG_box_dom"/>
</dbReference>
<evidence type="ECO:0000313" key="5">
    <source>
        <dbReference type="Proteomes" id="UP000247702"/>
    </source>
</evidence>
<dbReference type="AlphaFoldDB" id="A0A2Z6RLZ7"/>
<gene>
    <name evidence="4" type="ORF">RCL2_000176900</name>
    <name evidence="3" type="ORF">RclHR1_05010001</name>
</gene>
<dbReference type="EMBL" id="BLAL01000011">
    <property type="protein sequence ID" value="GES74276.1"/>
    <property type="molecule type" value="Genomic_DNA"/>
</dbReference>
<evidence type="ECO:0000256" key="1">
    <source>
        <dbReference type="SAM" id="MobiDB-lite"/>
    </source>
</evidence>
<reference evidence="4" key="2">
    <citation type="submission" date="2019-10" db="EMBL/GenBank/DDBJ databases">
        <title>Conservation and host-specific expression of non-tandemly repeated heterogenous ribosome RNA gene in arbuscular mycorrhizal fungi.</title>
        <authorList>
            <person name="Maeda T."/>
            <person name="Kobayashi Y."/>
            <person name="Nakagawa T."/>
            <person name="Ezawa T."/>
            <person name="Yamaguchi K."/>
            <person name="Bino T."/>
            <person name="Nishimoto Y."/>
            <person name="Shigenobu S."/>
            <person name="Kawaguchi M."/>
        </authorList>
    </citation>
    <scope>NUCLEOTIDE SEQUENCE</scope>
    <source>
        <strain evidence="4">HR1</strain>
    </source>
</reference>
<dbReference type="STRING" id="94130.A0A2Z6RLZ7"/>
<feature type="compositionally biased region" description="Basic and acidic residues" evidence="1">
    <location>
        <begin position="163"/>
        <end position="188"/>
    </location>
</feature>
<feature type="region of interest" description="Disordered" evidence="1">
    <location>
        <begin position="146"/>
        <end position="188"/>
    </location>
</feature>
<evidence type="ECO:0000313" key="3">
    <source>
        <dbReference type="EMBL" id="GBC03201.1"/>
    </source>
</evidence>
<proteinExistence type="predicted"/>
<protein>
    <submittedName>
        <fullName evidence="4">Mating type protein MAT1-1-3</fullName>
    </submittedName>
</protein>
<reference evidence="3 5" key="1">
    <citation type="submission" date="2017-11" db="EMBL/GenBank/DDBJ databases">
        <title>The genome of Rhizophagus clarus HR1 reveals common genetic basis of auxotrophy among arbuscular mycorrhizal fungi.</title>
        <authorList>
            <person name="Kobayashi Y."/>
        </authorList>
    </citation>
    <scope>NUCLEOTIDE SEQUENCE [LARGE SCALE GENOMIC DNA]</scope>
    <source>
        <strain evidence="3 5">HR1</strain>
    </source>
</reference>
<dbReference type="EMBL" id="BEXD01003873">
    <property type="protein sequence ID" value="GBC03201.1"/>
    <property type="molecule type" value="Genomic_DNA"/>
</dbReference>
<dbReference type="SUPFAM" id="SSF47095">
    <property type="entry name" value="HMG-box"/>
    <property type="match status" value="1"/>
</dbReference>
<organism evidence="3 5">
    <name type="scientific">Rhizophagus clarus</name>
    <dbReference type="NCBI Taxonomy" id="94130"/>
    <lineage>
        <taxon>Eukaryota</taxon>
        <taxon>Fungi</taxon>
        <taxon>Fungi incertae sedis</taxon>
        <taxon>Mucoromycota</taxon>
        <taxon>Glomeromycotina</taxon>
        <taxon>Glomeromycetes</taxon>
        <taxon>Glomerales</taxon>
        <taxon>Glomeraceae</taxon>
        <taxon>Rhizophagus</taxon>
    </lineage>
</organism>
<name>A0A2Z6RLZ7_9GLOM</name>
<dbReference type="OrthoDB" id="2404420at2759"/>
<dbReference type="Pfam" id="PF00505">
    <property type="entry name" value="HMG_box"/>
    <property type="match status" value="1"/>
</dbReference>
<dbReference type="SMART" id="SM00398">
    <property type="entry name" value="HMG"/>
    <property type="match status" value="1"/>
</dbReference>
<comment type="caution">
    <text evidence="3">The sequence shown here is derived from an EMBL/GenBank/DDBJ whole genome shotgun (WGS) entry which is preliminary data.</text>
</comment>
<feature type="compositionally biased region" description="Basic residues" evidence="1">
    <location>
        <begin position="149"/>
        <end position="162"/>
    </location>
</feature>
<evidence type="ECO:0000259" key="2">
    <source>
        <dbReference type="SMART" id="SM00398"/>
    </source>
</evidence>
<dbReference type="Proteomes" id="UP000247702">
    <property type="component" value="Unassembled WGS sequence"/>
</dbReference>
<dbReference type="Gene3D" id="1.10.30.10">
    <property type="entry name" value="High mobility group box domain"/>
    <property type="match status" value="1"/>
</dbReference>
<dbReference type="CDD" id="cd01389">
    <property type="entry name" value="HMG-box_ROX1-like"/>
    <property type="match status" value="1"/>
</dbReference>
<evidence type="ECO:0000313" key="4">
    <source>
        <dbReference type="EMBL" id="GES74276.1"/>
    </source>
</evidence>
<feature type="domain" description="HMG box" evidence="2">
    <location>
        <begin position="80"/>
        <end position="148"/>
    </location>
</feature>
<dbReference type="Proteomes" id="UP000615446">
    <property type="component" value="Unassembled WGS sequence"/>
</dbReference>
<dbReference type="InterPro" id="IPR036910">
    <property type="entry name" value="HMG_box_dom_sf"/>
</dbReference>